<organism evidence="1">
    <name type="scientific">marine sediment metagenome</name>
    <dbReference type="NCBI Taxonomy" id="412755"/>
    <lineage>
        <taxon>unclassified sequences</taxon>
        <taxon>metagenomes</taxon>
        <taxon>ecological metagenomes</taxon>
    </lineage>
</organism>
<feature type="non-terminal residue" evidence="1">
    <location>
        <position position="1"/>
    </location>
</feature>
<accession>X0SEV9</accession>
<name>X0SEV9_9ZZZZ</name>
<comment type="caution">
    <text evidence="1">The sequence shown here is derived from an EMBL/GenBank/DDBJ whole genome shotgun (WGS) entry which is preliminary data.</text>
</comment>
<evidence type="ECO:0000313" key="1">
    <source>
        <dbReference type="EMBL" id="GAF79529.1"/>
    </source>
</evidence>
<reference evidence="1" key="1">
    <citation type="journal article" date="2014" name="Front. Microbiol.">
        <title>High frequency of phylogenetically diverse reductive dehalogenase-homologous genes in deep subseafloor sedimentary metagenomes.</title>
        <authorList>
            <person name="Kawai M."/>
            <person name="Futagami T."/>
            <person name="Toyoda A."/>
            <person name="Takaki Y."/>
            <person name="Nishi S."/>
            <person name="Hori S."/>
            <person name="Arai W."/>
            <person name="Tsubouchi T."/>
            <person name="Morono Y."/>
            <person name="Uchiyama I."/>
            <person name="Ito T."/>
            <person name="Fujiyama A."/>
            <person name="Inagaki F."/>
            <person name="Takami H."/>
        </authorList>
    </citation>
    <scope>NUCLEOTIDE SEQUENCE</scope>
    <source>
        <strain evidence="1">Expedition CK06-06</strain>
    </source>
</reference>
<dbReference type="AlphaFoldDB" id="X0SEV9"/>
<protein>
    <submittedName>
        <fullName evidence="1">Uncharacterized protein</fullName>
    </submittedName>
</protein>
<sequence length="188" mass="21679">AYQGDKKFNVVAEKRTYLLSANIDDFAAFDEPGLWWNDGTAASPDWKKLDPYTQRSLRDQFPRWMNEDSDSPLRYVQEGDNLQIDPMPNTALSEGFWGFYIKKPKTMTSPSHYPFSGTTTEITIFTVLDDAIIDYVRWKLQHPLSKVEKGIIAEKDYDKSIAERIELFKRRLDISANNARMRGPTIGC</sequence>
<dbReference type="EMBL" id="BARS01003225">
    <property type="protein sequence ID" value="GAF79529.1"/>
    <property type="molecule type" value="Genomic_DNA"/>
</dbReference>
<proteinExistence type="predicted"/>
<gene>
    <name evidence="1" type="ORF">S01H1_06223</name>
</gene>